<keyword evidence="6" id="KW-0539">Nucleus</keyword>
<comment type="subcellular location">
    <subcellularLocation>
        <location evidence="2">Cytoplasm</location>
    </subcellularLocation>
    <subcellularLocation>
        <location evidence="1">Nucleus</location>
    </subcellularLocation>
</comment>
<evidence type="ECO:0000256" key="3">
    <source>
        <dbReference type="ARBA" id="ARBA00022448"/>
    </source>
</evidence>
<feature type="compositionally biased region" description="Basic and acidic residues" evidence="7">
    <location>
        <begin position="73"/>
        <end position="86"/>
    </location>
</feature>
<dbReference type="InterPro" id="IPR022784">
    <property type="entry name" value="Ribosome_bgen_Alb1"/>
</dbReference>
<comment type="caution">
    <text evidence="8">The sequence shown here is derived from an EMBL/GenBank/DDBJ whole genome shotgun (WGS) entry which is preliminary data.</text>
</comment>
<gene>
    <name evidence="8" type="ORF">CFIO01_07000</name>
</gene>
<dbReference type="eggNOG" id="ENOG502SC3P">
    <property type="taxonomic scope" value="Eukaryota"/>
</dbReference>
<dbReference type="Pfam" id="PF09135">
    <property type="entry name" value="Alb1"/>
    <property type="match status" value="1"/>
</dbReference>
<dbReference type="GO" id="GO:0000055">
    <property type="term" value="P:ribosomal large subunit export from nucleus"/>
    <property type="evidence" value="ECO:0007669"/>
    <property type="project" value="TreeGrafter"/>
</dbReference>
<evidence type="ECO:0008006" key="10">
    <source>
        <dbReference type="Google" id="ProtNLM"/>
    </source>
</evidence>
<feature type="compositionally biased region" description="Basic residues" evidence="7">
    <location>
        <begin position="1"/>
        <end position="11"/>
    </location>
</feature>
<dbReference type="PANTHER" id="PTHR28280">
    <property type="entry name" value="SHUTTLING PRE-60S FACTOR ECM1"/>
    <property type="match status" value="1"/>
</dbReference>
<evidence type="ECO:0000256" key="5">
    <source>
        <dbReference type="ARBA" id="ARBA00022517"/>
    </source>
</evidence>
<protein>
    <recommendedName>
        <fullName evidence="10">Alb1-domain-containing protein</fullName>
    </recommendedName>
</protein>
<evidence type="ECO:0000256" key="7">
    <source>
        <dbReference type="SAM" id="MobiDB-lite"/>
    </source>
</evidence>
<evidence type="ECO:0000256" key="6">
    <source>
        <dbReference type="ARBA" id="ARBA00023242"/>
    </source>
</evidence>
<feature type="compositionally biased region" description="Low complexity" evidence="7">
    <location>
        <begin position="166"/>
        <end position="180"/>
    </location>
</feature>
<feature type="compositionally biased region" description="Basic and acidic residues" evidence="7">
    <location>
        <begin position="22"/>
        <end position="38"/>
    </location>
</feature>
<accession>A0A010RXX7</accession>
<feature type="compositionally biased region" description="Acidic residues" evidence="7">
    <location>
        <begin position="153"/>
        <end position="165"/>
    </location>
</feature>
<dbReference type="GO" id="GO:0005737">
    <property type="term" value="C:cytoplasm"/>
    <property type="evidence" value="ECO:0007669"/>
    <property type="project" value="UniProtKB-SubCell"/>
</dbReference>
<dbReference type="Proteomes" id="UP000020467">
    <property type="component" value="Unassembled WGS sequence"/>
</dbReference>
<dbReference type="PANTHER" id="PTHR28280:SF1">
    <property type="entry name" value="SHUTTLING PRE-60S FACTOR ECM1"/>
    <property type="match status" value="1"/>
</dbReference>
<dbReference type="AlphaFoldDB" id="A0A010RXX7"/>
<dbReference type="GO" id="GO:0005730">
    <property type="term" value="C:nucleolus"/>
    <property type="evidence" value="ECO:0007669"/>
    <property type="project" value="TreeGrafter"/>
</dbReference>
<evidence type="ECO:0000256" key="4">
    <source>
        <dbReference type="ARBA" id="ARBA00022490"/>
    </source>
</evidence>
<dbReference type="EMBL" id="JARH01000263">
    <property type="protein sequence ID" value="EXF83104.1"/>
    <property type="molecule type" value="Genomic_DNA"/>
</dbReference>
<dbReference type="HOGENOM" id="CLU_085138_0_0_1"/>
<feature type="compositionally biased region" description="Polar residues" evidence="7">
    <location>
        <begin position="51"/>
        <end position="60"/>
    </location>
</feature>
<proteinExistence type="predicted"/>
<reference evidence="8 9" key="1">
    <citation type="submission" date="2014-02" db="EMBL/GenBank/DDBJ databases">
        <title>The genome sequence of Colletotrichum fioriniae PJ7.</title>
        <authorList>
            <person name="Baroncelli R."/>
            <person name="Thon M.R."/>
        </authorList>
    </citation>
    <scope>NUCLEOTIDE SEQUENCE [LARGE SCALE GENOMIC DNA]</scope>
    <source>
        <strain evidence="8 9">PJ7</strain>
    </source>
</reference>
<evidence type="ECO:0000313" key="8">
    <source>
        <dbReference type="EMBL" id="EXF83104.1"/>
    </source>
</evidence>
<dbReference type="OrthoDB" id="5304887at2759"/>
<name>A0A010RXX7_9PEZI</name>
<organism evidence="8 9">
    <name type="scientific">Colletotrichum fioriniae PJ7</name>
    <dbReference type="NCBI Taxonomy" id="1445577"/>
    <lineage>
        <taxon>Eukaryota</taxon>
        <taxon>Fungi</taxon>
        <taxon>Dikarya</taxon>
        <taxon>Ascomycota</taxon>
        <taxon>Pezizomycotina</taxon>
        <taxon>Sordariomycetes</taxon>
        <taxon>Hypocreomycetidae</taxon>
        <taxon>Glomerellales</taxon>
        <taxon>Glomerellaceae</taxon>
        <taxon>Colletotrichum</taxon>
        <taxon>Colletotrichum acutatum species complex</taxon>
    </lineage>
</organism>
<sequence>MAKPGVSKKNRQPSLHSRAARRATDVDIDTDKSLKEVKAPAAATDFRPSVLNAQHNSGVSKKTKNRKAQMSAKAKERKERAADRAEAIMGRTSTKTEKSKDKARRVQTRSKQWEDINKGAIAAKKFPDEEDLEVEQRQTKSRTVEVAAGKDWETDEEMDGADDDVAAPASAPAPAAAAVSAPPPANDDFDEEIL</sequence>
<keyword evidence="5" id="KW-0690">Ribosome biogenesis</keyword>
<keyword evidence="4" id="KW-0963">Cytoplasm</keyword>
<keyword evidence="3" id="KW-0813">Transport</keyword>
<feature type="region of interest" description="Disordered" evidence="7">
    <location>
        <begin position="1"/>
        <end position="194"/>
    </location>
</feature>
<evidence type="ECO:0000256" key="1">
    <source>
        <dbReference type="ARBA" id="ARBA00004123"/>
    </source>
</evidence>
<evidence type="ECO:0000313" key="9">
    <source>
        <dbReference type="Proteomes" id="UP000020467"/>
    </source>
</evidence>
<dbReference type="GO" id="GO:0030687">
    <property type="term" value="C:preribosome, large subunit precursor"/>
    <property type="evidence" value="ECO:0007669"/>
    <property type="project" value="TreeGrafter"/>
</dbReference>
<keyword evidence="9" id="KW-1185">Reference proteome</keyword>
<evidence type="ECO:0000256" key="2">
    <source>
        <dbReference type="ARBA" id="ARBA00004496"/>
    </source>
</evidence>
<dbReference type="InterPro" id="IPR053278">
    <property type="entry name" value="Pre-60S_factor_ECM1"/>
</dbReference>
<dbReference type="KEGG" id="cfj:CFIO01_07000"/>